<reference evidence="1 2" key="1">
    <citation type="journal article" date="2009" name="BMC Genomics">
        <title>The complete genome sequence of Xanthomonas albilineans provides new insights into the reductive genome evolution of the xylem-limited Xanthomonadaceae.</title>
        <authorList>
            <person name="Pieretti I."/>
            <person name="Royer M."/>
            <person name="Barbe V."/>
            <person name="Carrere S."/>
            <person name="Koebnik R."/>
            <person name="Cociancich S."/>
            <person name="Couloux A."/>
            <person name="Darrasse A."/>
            <person name="Gouzy J."/>
            <person name="Jacques M.A."/>
            <person name="Lauber E."/>
            <person name="Manceau C."/>
            <person name="Mangenot S."/>
            <person name="Poussier S."/>
            <person name="Segurens B."/>
            <person name="Szurek B."/>
            <person name="Verdier V."/>
            <person name="Arlat M."/>
            <person name="Rott P."/>
        </authorList>
    </citation>
    <scope>NUCLEOTIDE SEQUENCE [LARGE SCALE GENOMIC DNA]</scope>
    <source>
        <strain evidence="2">GPE PC73 / CFBP 7063</strain>
    </source>
</reference>
<dbReference type="InterPro" id="IPR012337">
    <property type="entry name" value="RNaseH-like_sf"/>
</dbReference>
<dbReference type="Proteomes" id="UP000001890">
    <property type="component" value="Chromosome"/>
</dbReference>
<dbReference type="AlphaFoldDB" id="D2UGX7"/>
<keyword evidence="2" id="KW-1185">Reference proteome</keyword>
<sequence>MLRAVRYTPWQRESSENTNARLHQFMPKGPDLSKASQEYLNNVADLMNARSRRTLGWKTPNQSGAGKRERSIQRRCCACKLRMPLLRMNTFELAIFYGTEMSRICLKIGS</sequence>
<dbReference type="PANTHER" id="PTHR10948">
    <property type="entry name" value="TRANSPOSASE"/>
    <property type="match status" value="1"/>
</dbReference>
<organism evidence="1 2">
    <name type="scientific">Xanthomonas albilineans (strain GPE PC73 / CFBP 7063)</name>
    <dbReference type="NCBI Taxonomy" id="380358"/>
    <lineage>
        <taxon>Bacteria</taxon>
        <taxon>Pseudomonadati</taxon>
        <taxon>Pseudomonadota</taxon>
        <taxon>Gammaproteobacteria</taxon>
        <taxon>Lysobacterales</taxon>
        <taxon>Lysobacteraceae</taxon>
        <taxon>Xanthomonas</taxon>
    </lineage>
</organism>
<evidence type="ECO:0000313" key="1">
    <source>
        <dbReference type="EMBL" id="CBA17638.1"/>
    </source>
</evidence>
<dbReference type="KEGG" id="xal:XALC_3159"/>
<dbReference type="InterPro" id="IPR051917">
    <property type="entry name" value="Transposase-Integrase"/>
</dbReference>
<accession>D2UGX7</accession>
<dbReference type="PANTHER" id="PTHR10948:SF23">
    <property type="entry name" value="TRANSPOSASE INSI FOR INSERTION SEQUENCE ELEMENT IS30A-RELATED"/>
    <property type="match status" value="1"/>
</dbReference>
<dbReference type="GO" id="GO:0005829">
    <property type="term" value="C:cytosol"/>
    <property type="evidence" value="ECO:0007669"/>
    <property type="project" value="TreeGrafter"/>
</dbReference>
<dbReference type="SUPFAM" id="SSF53098">
    <property type="entry name" value="Ribonuclease H-like"/>
    <property type="match status" value="1"/>
</dbReference>
<name>D2UGX7_XANAP</name>
<gene>
    <name evidence="1" type="ordered locus">XALc_3159</name>
</gene>
<dbReference type="GO" id="GO:0004803">
    <property type="term" value="F:transposase activity"/>
    <property type="evidence" value="ECO:0007669"/>
    <property type="project" value="TreeGrafter"/>
</dbReference>
<dbReference type="eggNOG" id="COG2826">
    <property type="taxonomic scope" value="Bacteria"/>
</dbReference>
<proteinExistence type="predicted"/>
<evidence type="ECO:0000313" key="2">
    <source>
        <dbReference type="Proteomes" id="UP000001890"/>
    </source>
</evidence>
<protein>
    <submittedName>
        <fullName evidence="1">Hypothetical isxoo15 transposase protein</fullName>
    </submittedName>
</protein>
<dbReference type="GO" id="GO:0032196">
    <property type="term" value="P:transposition"/>
    <property type="evidence" value="ECO:0007669"/>
    <property type="project" value="TreeGrafter"/>
</dbReference>
<dbReference type="EMBL" id="FP565176">
    <property type="protein sequence ID" value="CBA17638.1"/>
    <property type="molecule type" value="Genomic_DNA"/>
</dbReference>